<keyword evidence="2" id="KW-1185">Reference proteome</keyword>
<evidence type="ECO:0000313" key="2">
    <source>
        <dbReference type="Proteomes" id="UP000829542"/>
    </source>
</evidence>
<protein>
    <recommendedName>
        <fullName evidence="3">Fimbrial-type adhesion domain-containing protein</fullName>
    </recommendedName>
</protein>
<accession>A0ABY3X687</accession>
<organism evidence="1 2">
    <name type="scientific">Ignatzschineria rhizosphaerae</name>
    <dbReference type="NCBI Taxonomy" id="2923279"/>
    <lineage>
        <taxon>Bacteria</taxon>
        <taxon>Pseudomonadati</taxon>
        <taxon>Pseudomonadota</taxon>
        <taxon>Gammaproteobacteria</taxon>
        <taxon>Cardiobacteriales</taxon>
        <taxon>Ignatzschineriaceae</taxon>
        <taxon>Ignatzschineria</taxon>
    </lineage>
</organism>
<name>A0ABY3X687_9GAMM</name>
<dbReference type="SUPFAM" id="SSF49401">
    <property type="entry name" value="Bacterial adhesins"/>
    <property type="match status" value="1"/>
</dbReference>
<dbReference type="InterPro" id="IPR008966">
    <property type="entry name" value="Adhesion_dom_sf"/>
</dbReference>
<sequence length="337" mass="38395">MRIINLLVSVVSIVRYLILMPLLVGLLFLGQAFAQCTIVGDSSQTRYDYTWEQNAMPTADMMMINVDCVGHTVIQVMPRVNFYVTSGINTLVRDMKPSYYFLNMTVKIVQVNGNEYPGGHFKWDFVDYNYQTLSGQTLFDSYGGRYRILIENHNAEFRSDKDPRWPWPSVVQEFVTFSNTRGSLTFDTRLSFSGDINPCKIDAFQIKTLPSDTISFGSLSLKSLNEGMSFLEPFSIEVSRLPESECKDLIKPYITFFSDHARRSATELILDDSGLLLMIRDGNNQAIAYDEKKILGTLELNAQKFTTNYQAQVRKDPSKTLSIGNFNGIVRYIVTLR</sequence>
<evidence type="ECO:0000313" key="1">
    <source>
        <dbReference type="EMBL" id="UNM96300.1"/>
    </source>
</evidence>
<dbReference type="InterPro" id="IPR036937">
    <property type="entry name" value="Adhesion_dom_fimbrial_sf"/>
</dbReference>
<reference evidence="1 2" key="1">
    <citation type="submission" date="2022-03" db="EMBL/GenBank/DDBJ databases">
        <title>Ignatzschineria rhizosphaerae HR5S32.</title>
        <authorList>
            <person name="Sun J.Q."/>
            <person name="Feng J.Y."/>
        </authorList>
    </citation>
    <scope>NUCLEOTIDE SEQUENCE [LARGE SCALE GENOMIC DNA]</scope>
    <source>
        <strain evidence="1 2">HR5S32</strain>
    </source>
</reference>
<gene>
    <name evidence="1" type="ORF">MMG00_14080</name>
</gene>
<dbReference type="EMBL" id="CP093379">
    <property type="protein sequence ID" value="UNM96300.1"/>
    <property type="molecule type" value="Genomic_DNA"/>
</dbReference>
<dbReference type="Gene3D" id="2.60.40.1090">
    <property type="entry name" value="Fimbrial-type adhesion domain"/>
    <property type="match status" value="1"/>
</dbReference>
<dbReference type="Proteomes" id="UP000829542">
    <property type="component" value="Chromosome"/>
</dbReference>
<proteinExistence type="predicted"/>
<dbReference type="RefSeq" id="WP_242149598.1">
    <property type="nucleotide sequence ID" value="NZ_CP093379.1"/>
</dbReference>
<evidence type="ECO:0008006" key="3">
    <source>
        <dbReference type="Google" id="ProtNLM"/>
    </source>
</evidence>